<accession>H8KPI0</accession>
<dbReference type="Proteomes" id="UP000007590">
    <property type="component" value="Chromosome"/>
</dbReference>
<proteinExistence type="predicted"/>
<dbReference type="PROSITE" id="PS51257">
    <property type="entry name" value="PROKAR_LIPOPROTEIN"/>
    <property type="match status" value="1"/>
</dbReference>
<dbReference type="EMBL" id="CP003349">
    <property type="protein sequence ID" value="AFD05878.1"/>
    <property type="molecule type" value="Genomic_DNA"/>
</dbReference>
<dbReference type="eggNOG" id="ENOG5033BSW">
    <property type="taxonomic scope" value="Bacteria"/>
</dbReference>
<dbReference type="STRING" id="929556.Solca_0759"/>
<evidence type="ECO:0000313" key="1">
    <source>
        <dbReference type="EMBL" id="AFD05878.1"/>
    </source>
</evidence>
<protein>
    <recommendedName>
        <fullName evidence="3">Lipoprotein</fullName>
    </recommendedName>
</protein>
<reference evidence="1" key="1">
    <citation type="submission" date="2012-02" db="EMBL/GenBank/DDBJ databases">
        <title>The complete genome of Solitalea canadensis DSM 3403.</title>
        <authorList>
            <consortium name="US DOE Joint Genome Institute (JGI-PGF)"/>
            <person name="Lucas S."/>
            <person name="Copeland A."/>
            <person name="Lapidus A."/>
            <person name="Glavina del Rio T."/>
            <person name="Dalin E."/>
            <person name="Tice H."/>
            <person name="Bruce D."/>
            <person name="Goodwin L."/>
            <person name="Pitluck S."/>
            <person name="Peters L."/>
            <person name="Ovchinnikova G."/>
            <person name="Lu M."/>
            <person name="Kyrpides N."/>
            <person name="Mavromatis K."/>
            <person name="Ivanova N."/>
            <person name="Brettin T."/>
            <person name="Detter J.C."/>
            <person name="Han C."/>
            <person name="Larimer F."/>
            <person name="Land M."/>
            <person name="Hauser L."/>
            <person name="Markowitz V."/>
            <person name="Cheng J.-F."/>
            <person name="Hugenholtz P."/>
            <person name="Woyke T."/>
            <person name="Wu D."/>
            <person name="Spring S."/>
            <person name="Schroeder M."/>
            <person name="Kopitz M."/>
            <person name="Brambilla E."/>
            <person name="Klenk H.-P."/>
            <person name="Eisen J.A."/>
        </authorList>
    </citation>
    <scope>NUCLEOTIDE SEQUENCE</scope>
    <source>
        <strain evidence="1">DSM 3403</strain>
    </source>
</reference>
<gene>
    <name evidence="1" type="ordered locus">Solca_0759</name>
</gene>
<name>H8KPI0_SOLCM</name>
<evidence type="ECO:0008006" key="3">
    <source>
        <dbReference type="Google" id="ProtNLM"/>
    </source>
</evidence>
<sequence>MGFSSKYLRCFKVFGWIIISSFLACSNEQNNSYELKLINQFNKLTLRHDDDNCGEWGGNIETIIIYRKTEDGDLLADYLKLVKYCEKPDSISRILAKNQVVITNKEQKLVLESIHQLINEKLQRMDVPPSFGYYNEVSLSGSALEVKDIPSIKWTKFEELRESILKR</sequence>
<dbReference type="AlphaFoldDB" id="H8KPI0"/>
<evidence type="ECO:0000313" key="2">
    <source>
        <dbReference type="Proteomes" id="UP000007590"/>
    </source>
</evidence>
<keyword evidence="2" id="KW-1185">Reference proteome</keyword>
<dbReference type="HOGENOM" id="CLU_1593452_0_0_10"/>
<organism evidence="1 2">
    <name type="scientific">Solitalea canadensis (strain ATCC 29591 / DSM 3403 / JCM 21819 / LMG 8368 / NBRC 15130 / NCIMB 12057 / USAM 9D)</name>
    <name type="common">Flexibacter canadensis</name>
    <dbReference type="NCBI Taxonomy" id="929556"/>
    <lineage>
        <taxon>Bacteria</taxon>
        <taxon>Pseudomonadati</taxon>
        <taxon>Bacteroidota</taxon>
        <taxon>Sphingobacteriia</taxon>
        <taxon>Sphingobacteriales</taxon>
        <taxon>Sphingobacteriaceae</taxon>
        <taxon>Solitalea</taxon>
    </lineage>
</organism>
<dbReference type="KEGG" id="scn:Solca_0759"/>